<dbReference type="InterPro" id="IPR017981">
    <property type="entry name" value="GPCR_2-like_7TM"/>
</dbReference>
<dbReference type="CDD" id="cd15040">
    <property type="entry name" value="7tmB2_Adhesion"/>
    <property type="match status" value="1"/>
</dbReference>
<feature type="transmembrane region" description="Helical" evidence="6">
    <location>
        <begin position="206"/>
        <end position="230"/>
    </location>
</feature>
<dbReference type="Pfam" id="PF01825">
    <property type="entry name" value="GPS"/>
    <property type="match status" value="1"/>
</dbReference>
<feature type="transmembrane region" description="Helical" evidence="6">
    <location>
        <begin position="365"/>
        <end position="388"/>
    </location>
</feature>
<evidence type="ECO:0000256" key="5">
    <source>
        <dbReference type="ARBA" id="ARBA00023157"/>
    </source>
</evidence>
<organism evidence="9 10">
    <name type="scientific">Stichopus japonicus</name>
    <name type="common">Sea cucumber</name>
    <dbReference type="NCBI Taxonomy" id="307972"/>
    <lineage>
        <taxon>Eukaryota</taxon>
        <taxon>Metazoa</taxon>
        <taxon>Echinodermata</taxon>
        <taxon>Eleutherozoa</taxon>
        <taxon>Echinozoa</taxon>
        <taxon>Holothuroidea</taxon>
        <taxon>Aspidochirotacea</taxon>
        <taxon>Aspidochirotida</taxon>
        <taxon>Stichopodidae</taxon>
        <taxon>Apostichopus</taxon>
    </lineage>
</organism>
<feature type="transmembrane region" description="Helical" evidence="6">
    <location>
        <begin position="149"/>
        <end position="171"/>
    </location>
</feature>
<keyword evidence="5" id="KW-1015">Disulfide bond</keyword>
<dbReference type="PANTHER" id="PTHR47767:SF1">
    <property type="entry name" value="ADHESION G PROTEIN-COUPLED RECEPTOR G7"/>
    <property type="match status" value="1"/>
</dbReference>
<dbReference type="AlphaFoldDB" id="A0A2G8L740"/>
<comment type="subcellular location">
    <subcellularLocation>
        <location evidence="1">Membrane</location>
        <topology evidence="1">Multi-pass membrane protein</topology>
    </subcellularLocation>
</comment>
<evidence type="ECO:0000256" key="4">
    <source>
        <dbReference type="ARBA" id="ARBA00023136"/>
    </source>
</evidence>
<dbReference type="GO" id="GO:0016020">
    <property type="term" value="C:membrane"/>
    <property type="evidence" value="ECO:0007669"/>
    <property type="project" value="UniProtKB-SubCell"/>
</dbReference>
<keyword evidence="4 6" id="KW-0472">Membrane</keyword>
<dbReference type="InterPro" id="IPR000832">
    <property type="entry name" value="GPCR_2_secretin-like"/>
</dbReference>
<dbReference type="InterPro" id="IPR053066">
    <property type="entry name" value="ADGR_G7"/>
</dbReference>
<evidence type="ECO:0000256" key="2">
    <source>
        <dbReference type="ARBA" id="ARBA00022692"/>
    </source>
</evidence>
<comment type="caution">
    <text evidence="9">The sequence shown here is derived from an EMBL/GenBank/DDBJ whole genome shotgun (WGS) entry which is preliminary data.</text>
</comment>
<evidence type="ECO:0000259" key="7">
    <source>
        <dbReference type="PROSITE" id="PS50221"/>
    </source>
</evidence>
<keyword evidence="10" id="KW-1185">Reference proteome</keyword>
<reference evidence="9 10" key="1">
    <citation type="journal article" date="2017" name="PLoS Biol.">
        <title>The sea cucumber genome provides insights into morphological evolution and visceral regeneration.</title>
        <authorList>
            <person name="Zhang X."/>
            <person name="Sun L."/>
            <person name="Yuan J."/>
            <person name="Sun Y."/>
            <person name="Gao Y."/>
            <person name="Zhang L."/>
            <person name="Li S."/>
            <person name="Dai H."/>
            <person name="Hamel J.F."/>
            <person name="Liu C."/>
            <person name="Yu Y."/>
            <person name="Liu S."/>
            <person name="Lin W."/>
            <person name="Guo K."/>
            <person name="Jin S."/>
            <person name="Xu P."/>
            <person name="Storey K.B."/>
            <person name="Huan P."/>
            <person name="Zhang T."/>
            <person name="Zhou Y."/>
            <person name="Zhang J."/>
            <person name="Lin C."/>
            <person name="Li X."/>
            <person name="Xing L."/>
            <person name="Huo D."/>
            <person name="Sun M."/>
            <person name="Wang L."/>
            <person name="Mercier A."/>
            <person name="Li F."/>
            <person name="Yang H."/>
            <person name="Xiang J."/>
        </authorList>
    </citation>
    <scope>NUCLEOTIDE SEQUENCE [LARGE SCALE GENOMIC DNA]</scope>
    <source>
        <strain evidence="9">Shaxun</strain>
        <tissue evidence="9">Muscle</tissue>
    </source>
</reference>
<dbReference type="Gene3D" id="2.60.220.50">
    <property type="match status" value="1"/>
</dbReference>
<keyword evidence="2 6" id="KW-0812">Transmembrane</keyword>
<accession>A0A2G8L740</accession>
<dbReference type="SMART" id="SM00303">
    <property type="entry name" value="GPS"/>
    <property type="match status" value="1"/>
</dbReference>
<feature type="transmembrane region" description="Helical" evidence="6">
    <location>
        <begin position="339"/>
        <end position="359"/>
    </location>
</feature>
<keyword evidence="3 6" id="KW-1133">Transmembrane helix</keyword>
<gene>
    <name evidence="9" type="ORF">BSL78_07146</name>
</gene>
<dbReference type="PROSITE" id="PS50261">
    <property type="entry name" value="G_PROTEIN_RECEP_F2_4"/>
    <property type="match status" value="1"/>
</dbReference>
<dbReference type="EMBL" id="MRZV01000194">
    <property type="protein sequence ID" value="PIK55950.1"/>
    <property type="molecule type" value="Genomic_DNA"/>
</dbReference>
<feature type="transmembrane region" description="Helical" evidence="6">
    <location>
        <begin position="291"/>
        <end position="319"/>
    </location>
</feature>
<dbReference type="GO" id="GO:0007166">
    <property type="term" value="P:cell surface receptor signaling pathway"/>
    <property type="evidence" value="ECO:0007669"/>
    <property type="project" value="InterPro"/>
</dbReference>
<dbReference type="InterPro" id="IPR046338">
    <property type="entry name" value="GAIN_dom_sf"/>
</dbReference>
<dbReference type="PRINTS" id="PR00249">
    <property type="entry name" value="GPCRSECRETIN"/>
</dbReference>
<sequence length="495" mass="56271">MNTIFNNILAISIATAEKNNIRNNHVIVVLDYITACLWFRVHVHAIFAQRERYWRDHIGSVGDLTIQGLRQSVEIVFPLNSSENLSSLPAQCVFWDFNLGANGGGWSNKGCWLVEQTNEFIVCHSDHLTHFAVLMDFTGHGGESAALDILTKIGCVLSIAGLLITIITFVAFRTLRNSRHRQILINHCISLLLLYIVFLAGIDSNISFVCMASAILLHYFMLTTMFWMAVEAHNMYMYLVKVFQRDVRRFILKASILAWGVPLLITTASVLSSYEQYKSEEYCFPNPGINLYLSLLLPICLVMVHNFVIFSMVVCRLVFTDVAGKAVTRSRKQQLVTRLQNAMCMSVLMGLSWSLGFLVVAHPTFIFQLLFCIVNSLQGLAVFILFCVRVSDVRTAYKTCMPWLDVELNIRGQSYKVQERSIHHNRGRYLNGDDPLWLVNSDKVVNALSWPSDTPGLEGYMHLQFERQLSSNTDTTRVSSNLFSFQRSNSRFSRT</sequence>
<evidence type="ECO:0000256" key="1">
    <source>
        <dbReference type="ARBA" id="ARBA00004141"/>
    </source>
</evidence>
<feature type="domain" description="G-protein coupled receptors family 2 profile 2" evidence="8">
    <location>
        <begin position="147"/>
        <end position="390"/>
    </location>
</feature>
<name>A0A2G8L740_STIJA</name>
<dbReference type="GO" id="GO:0004930">
    <property type="term" value="F:G protein-coupled receptor activity"/>
    <property type="evidence" value="ECO:0007669"/>
    <property type="project" value="InterPro"/>
</dbReference>
<evidence type="ECO:0000313" key="9">
    <source>
        <dbReference type="EMBL" id="PIK55950.1"/>
    </source>
</evidence>
<protein>
    <submittedName>
        <fullName evidence="9">Putative G-protein coupled receptor</fullName>
    </submittedName>
</protein>
<dbReference type="InterPro" id="IPR057244">
    <property type="entry name" value="GAIN_B"/>
</dbReference>
<dbReference type="STRING" id="307972.A0A2G8L740"/>
<evidence type="ECO:0000259" key="8">
    <source>
        <dbReference type="PROSITE" id="PS50261"/>
    </source>
</evidence>
<evidence type="ECO:0000313" key="10">
    <source>
        <dbReference type="Proteomes" id="UP000230750"/>
    </source>
</evidence>
<dbReference type="OrthoDB" id="10037534at2759"/>
<proteinExistence type="predicted"/>
<dbReference type="Proteomes" id="UP000230750">
    <property type="component" value="Unassembled WGS sequence"/>
</dbReference>
<dbReference type="PANTHER" id="PTHR47767">
    <property type="entry name" value="ADHESION G PROTEIN-COUPLED RECEPTOR G7"/>
    <property type="match status" value="1"/>
</dbReference>
<dbReference type="Gene3D" id="1.20.1070.10">
    <property type="entry name" value="Rhodopsin 7-helix transmembrane proteins"/>
    <property type="match status" value="1"/>
</dbReference>
<evidence type="ECO:0000256" key="6">
    <source>
        <dbReference type="SAM" id="Phobius"/>
    </source>
</evidence>
<keyword evidence="9" id="KW-0675">Receptor</keyword>
<dbReference type="Pfam" id="PF00002">
    <property type="entry name" value="7tm_2"/>
    <property type="match status" value="1"/>
</dbReference>
<feature type="domain" description="GAIN-B" evidence="7">
    <location>
        <begin position="1"/>
        <end position="141"/>
    </location>
</feature>
<feature type="transmembrane region" description="Helical" evidence="6">
    <location>
        <begin position="250"/>
        <end position="271"/>
    </location>
</feature>
<dbReference type="SUPFAM" id="SSF81321">
    <property type="entry name" value="Family A G protein-coupled receptor-like"/>
    <property type="match status" value="1"/>
</dbReference>
<dbReference type="PROSITE" id="PS50221">
    <property type="entry name" value="GAIN_B"/>
    <property type="match status" value="1"/>
</dbReference>
<dbReference type="InterPro" id="IPR000203">
    <property type="entry name" value="GPS"/>
</dbReference>
<feature type="transmembrane region" description="Helical" evidence="6">
    <location>
        <begin position="183"/>
        <end position="200"/>
    </location>
</feature>
<evidence type="ECO:0000256" key="3">
    <source>
        <dbReference type="ARBA" id="ARBA00022989"/>
    </source>
</evidence>